<organism evidence="2 3">
    <name type="scientific">Parafilimonas terrae</name>
    <dbReference type="NCBI Taxonomy" id="1465490"/>
    <lineage>
        <taxon>Bacteria</taxon>
        <taxon>Pseudomonadati</taxon>
        <taxon>Bacteroidota</taxon>
        <taxon>Chitinophagia</taxon>
        <taxon>Chitinophagales</taxon>
        <taxon>Chitinophagaceae</taxon>
        <taxon>Parafilimonas</taxon>
    </lineage>
</organism>
<gene>
    <name evidence="2" type="ORF">SAMN05444277_10219</name>
</gene>
<dbReference type="RefSeq" id="WP_090655360.1">
    <property type="nucleotide sequence ID" value="NZ_FOXQ01000002.1"/>
</dbReference>
<name>A0A1I5TAH8_9BACT</name>
<accession>A0A1I5TAH8</accession>
<protein>
    <recommendedName>
        <fullName evidence="1">DUF6602 domain-containing protein</fullName>
    </recommendedName>
</protein>
<keyword evidence="3" id="KW-1185">Reference proteome</keyword>
<evidence type="ECO:0000259" key="1">
    <source>
        <dbReference type="Pfam" id="PF20247"/>
    </source>
</evidence>
<dbReference type="InterPro" id="IPR046537">
    <property type="entry name" value="DUF6602"/>
</dbReference>
<sequence length="434" mass="50034">MINTVAEFLEQFKQFALSKIEEEDKDIKHTVAIGDNFEGLTAELLGKAIFKDLNLRMVERSFIYNDSGVISDELDCLLVVGNGQKMSFANRYKYHINDVIAVIQVKKNLYANDIDSSHHNLRSIFDVSEPRDAEPFVGRLLRDAYRLLTSKELPTRERRERFTDRENIIYHYLMMEAFHPLRIVLGYYGYTTEYGLREGFIKKLEEVVKEGPVRGYSPGSFPSLYICGNSTIIKNNGMPMGIPFTDDEFYFPVLTSSSGKPMYHLLELIWTRLSYKFGISSNIFGNDHDIEAAHPFISCKEKKINEDNWGWEFIYHPLTRKQLSVPLVAKPWAPIEVDKNQYTFLHVLSRQGTIDIVADKQFKKFIEVNSLDADQFIKSLLETKLIYVDEGKAGLLVDELHTVFCPDGKVYAGENKSGEMASYFLKKWAEEKKE</sequence>
<dbReference type="Proteomes" id="UP000199031">
    <property type="component" value="Unassembled WGS sequence"/>
</dbReference>
<dbReference type="AlphaFoldDB" id="A0A1I5TAH8"/>
<dbReference type="EMBL" id="FOXQ01000002">
    <property type="protein sequence ID" value="SFP80053.1"/>
    <property type="molecule type" value="Genomic_DNA"/>
</dbReference>
<reference evidence="2 3" key="1">
    <citation type="submission" date="2016-10" db="EMBL/GenBank/DDBJ databases">
        <authorList>
            <person name="de Groot N.N."/>
        </authorList>
    </citation>
    <scope>NUCLEOTIDE SEQUENCE [LARGE SCALE GENOMIC DNA]</scope>
    <source>
        <strain evidence="2 3">DSM 28286</strain>
    </source>
</reference>
<dbReference type="Pfam" id="PF20247">
    <property type="entry name" value="DUF6602"/>
    <property type="match status" value="1"/>
</dbReference>
<feature type="domain" description="DUF6602" evidence="1">
    <location>
        <begin position="22"/>
        <end position="124"/>
    </location>
</feature>
<proteinExistence type="predicted"/>
<evidence type="ECO:0000313" key="3">
    <source>
        <dbReference type="Proteomes" id="UP000199031"/>
    </source>
</evidence>
<dbReference type="OrthoDB" id="1550554at2"/>
<evidence type="ECO:0000313" key="2">
    <source>
        <dbReference type="EMBL" id="SFP80053.1"/>
    </source>
</evidence>